<dbReference type="EMBL" id="CAXDID020000187">
    <property type="protein sequence ID" value="CAL6051178.1"/>
    <property type="molecule type" value="Genomic_DNA"/>
</dbReference>
<feature type="chain" id="PRO_5045029669" evidence="1">
    <location>
        <begin position="18"/>
        <end position="189"/>
    </location>
</feature>
<keyword evidence="6" id="KW-1185">Reference proteome</keyword>
<evidence type="ECO:0000313" key="2">
    <source>
        <dbReference type="EMBL" id="CAL6051176.1"/>
    </source>
</evidence>
<name>A0ABP1K147_9EUKA</name>
<evidence type="ECO:0000313" key="6">
    <source>
        <dbReference type="Proteomes" id="UP001642409"/>
    </source>
</evidence>
<accession>A0ABP1K147</accession>
<gene>
    <name evidence="2" type="ORF">HINF_LOCUS44243</name>
    <name evidence="3" type="ORF">HINF_LOCUS44244</name>
    <name evidence="4" type="ORF">HINF_LOCUS44245</name>
    <name evidence="5" type="ORF">HINF_LOCUS44246</name>
</gene>
<keyword evidence="1" id="KW-0732">Signal</keyword>
<feature type="signal peptide" evidence="1">
    <location>
        <begin position="1"/>
        <end position="17"/>
    </location>
</feature>
<protein>
    <submittedName>
        <fullName evidence="3">Uncharacterized protein</fullName>
    </submittedName>
</protein>
<proteinExistence type="predicted"/>
<dbReference type="EMBL" id="CAXDID020000187">
    <property type="protein sequence ID" value="CAL6051182.1"/>
    <property type="molecule type" value="Genomic_DNA"/>
</dbReference>
<organism evidence="3 6">
    <name type="scientific">Hexamita inflata</name>
    <dbReference type="NCBI Taxonomy" id="28002"/>
    <lineage>
        <taxon>Eukaryota</taxon>
        <taxon>Metamonada</taxon>
        <taxon>Diplomonadida</taxon>
        <taxon>Hexamitidae</taxon>
        <taxon>Hexamitinae</taxon>
        <taxon>Hexamita</taxon>
    </lineage>
</organism>
<reference evidence="3 6" key="1">
    <citation type="submission" date="2024-07" db="EMBL/GenBank/DDBJ databases">
        <authorList>
            <person name="Akdeniz Z."/>
        </authorList>
    </citation>
    <scope>NUCLEOTIDE SEQUENCE [LARGE SCALE GENOMIC DNA]</scope>
</reference>
<comment type="caution">
    <text evidence="3">The sequence shown here is derived from an EMBL/GenBank/DDBJ whole genome shotgun (WGS) entry which is preliminary data.</text>
</comment>
<evidence type="ECO:0000313" key="5">
    <source>
        <dbReference type="EMBL" id="CAL6051182.1"/>
    </source>
</evidence>
<evidence type="ECO:0000256" key="1">
    <source>
        <dbReference type="SAM" id="SignalP"/>
    </source>
</evidence>
<dbReference type="EMBL" id="CAXDID020000187">
    <property type="protein sequence ID" value="CAL6051180.1"/>
    <property type="molecule type" value="Genomic_DNA"/>
</dbReference>
<dbReference type="EMBL" id="CAXDID020000187">
    <property type="protein sequence ID" value="CAL6051176.1"/>
    <property type="molecule type" value="Genomic_DNA"/>
</dbReference>
<sequence length="189" mass="22177">MRFCLSLAELFHPLVSALHSKRMVVQWHQQFPELLQRFLSKYFANQSTHGPELFASISQLSNTDKRGIFEFVSSQLEFVSPIDVKDYYHNTWIKQFSESPALYRSEIQELVRETVIIRGEEVHEAIQIFVARHPDKKFNLRQLQQVFNIAKYRSKGNSEVRRMRSENSEGFSVSIDQCVIFQAACETRE</sequence>
<evidence type="ECO:0000313" key="4">
    <source>
        <dbReference type="EMBL" id="CAL6051180.1"/>
    </source>
</evidence>
<dbReference type="Proteomes" id="UP001642409">
    <property type="component" value="Unassembled WGS sequence"/>
</dbReference>
<evidence type="ECO:0000313" key="3">
    <source>
        <dbReference type="EMBL" id="CAL6051178.1"/>
    </source>
</evidence>